<evidence type="ECO:0000313" key="2">
    <source>
        <dbReference type="EMBL" id="ACR37370.1"/>
    </source>
</evidence>
<dbReference type="AlphaFoldDB" id="C4J870"/>
<reference evidence="2" key="1">
    <citation type="journal article" date="2009" name="PLoS Genet.">
        <title>Sequencing, mapping, and analysis of 27,455 maize full-length cDNAs.</title>
        <authorList>
            <person name="Soderlund C."/>
            <person name="Descour A."/>
            <person name="Kudrna D."/>
            <person name="Bomhoff M."/>
            <person name="Boyd L."/>
            <person name="Currie J."/>
            <person name="Angelova A."/>
            <person name="Collura K."/>
            <person name="Wissotski M."/>
            <person name="Ashley E."/>
            <person name="Morrow D."/>
            <person name="Fernandes J."/>
            <person name="Walbot V."/>
            <person name="Yu Y."/>
        </authorList>
    </citation>
    <scope>NUCLEOTIDE SEQUENCE</scope>
    <source>
        <strain evidence="2">B73</strain>
    </source>
</reference>
<sequence length="30" mass="3556">MCFFFFFLVFCFFCRVASHRMCLNLAGQGL</sequence>
<keyword evidence="1" id="KW-0732">Signal</keyword>
<reference evidence="2" key="2">
    <citation type="submission" date="2012-06" db="EMBL/GenBank/DDBJ databases">
        <authorList>
            <person name="Yu Y."/>
            <person name="Currie J."/>
            <person name="Lomeli R."/>
            <person name="Angelova A."/>
            <person name="Collura K."/>
            <person name="Wissotski M."/>
            <person name="Campos D."/>
            <person name="Kudrna D."/>
            <person name="Golser W."/>
            <person name="Ashely E."/>
            <person name="Descour A."/>
            <person name="Fernandes J."/>
            <person name="Soderlund C."/>
            <person name="Walbot V."/>
        </authorList>
    </citation>
    <scope>NUCLEOTIDE SEQUENCE</scope>
    <source>
        <strain evidence="2">B73</strain>
    </source>
</reference>
<dbReference type="EMBL" id="BT087017">
    <property type="protein sequence ID" value="ACR37370.1"/>
    <property type="molecule type" value="mRNA"/>
</dbReference>
<feature type="chain" id="PRO_5002937750" evidence="1">
    <location>
        <begin position="19"/>
        <end position="30"/>
    </location>
</feature>
<protein>
    <submittedName>
        <fullName evidence="2">Uncharacterized protein</fullName>
    </submittedName>
</protein>
<evidence type="ECO:0000256" key="1">
    <source>
        <dbReference type="SAM" id="SignalP"/>
    </source>
</evidence>
<feature type="signal peptide" evidence="1">
    <location>
        <begin position="1"/>
        <end position="18"/>
    </location>
</feature>
<accession>C4J870</accession>
<name>C4J870_MAIZE</name>
<proteinExistence type="evidence at transcript level"/>
<organism evidence="2">
    <name type="scientific">Zea mays</name>
    <name type="common">Maize</name>
    <dbReference type="NCBI Taxonomy" id="4577"/>
    <lineage>
        <taxon>Eukaryota</taxon>
        <taxon>Viridiplantae</taxon>
        <taxon>Streptophyta</taxon>
        <taxon>Embryophyta</taxon>
        <taxon>Tracheophyta</taxon>
        <taxon>Spermatophyta</taxon>
        <taxon>Magnoliopsida</taxon>
        <taxon>Liliopsida</taxon>
        <taxon>Poales</taxon>
        <taxon>Poaceae</taxon>
        <taxon>PACMAD clade</taxon>
        <taxon>Panicoideae</taxon>
        <taxon>Andropogonodae</taxon>
        <taxon>Andropogoneae</taxon>
        <taxon>Tripsacinae</taxon>
        <taxon>Zea</taxon>
    </lineage>
</organism>